<sequence>MFLSLSLIVLTAIAIPYPYSALSSNNELAQAGPLPCAFLVYGVDGADPPQIEEQPVAFAIIILSPNN</sequence>
<reference evidence="1" key="1">
    <citation type="submission" date="2019-08" db="EMBL/GenBank/DDBJ databases">
        <authorList>
            <person name="Kucharzyk K."/>
            <person name="Murdoch R.W."/>
            <person name="Higgins S."/>
            <person name="Loffler F."/>
        </authorList>
    </citation>
    <scope>NUCLEOTIDE SEQUENCE</scope>
</reference>
<proteinExistence type="predicted"/>
<dbReference type="AlphaFoldDB" id="A0A645HK70"/>
<evidence type="ECO:0000313" key="1">
    <source>
        <dbReference type="EMBL" id="MPN39418.1"/>
    </source>
</evidence>
<dbReference type="EMBL" id="VSSQ01095222">
    <property type="protein sequence ID" value="MPN39418.1"/>
    <property type="molecule type" value="Genomic_DNA"/>
</dbReference>
<comment type="caution">
    <text evidence="1">The sequence shown here is derived from an EMBL/GenBank/DDBJ whole genome shotgun (WGS) entry which is preliminary data.</text>
</comment>
<accession>A0A645HK70</accession>
<gene>
    <name evidence="1" type="ORF">SDC9_186946</name>
</gene>
<protein>
    <submittedName>
        <fullName evidence="1">Uncharacterized protein</fullName>
    </submittedName>
</protein>
<organism evidence="1">
    <name type="scientific">bioreactor metagenome</name>
    <dbReference type="NCBI Taxonomy" id="1076179"/>
    <lineage>
        <taxon>unclassified sequences</taxon>
        <taxon>metagenomes</taxon>
        <taxon>ecological metagenomes</taxon>
    </lineage>
</organism>
<name>A0A645HK70_9ZZZZ</name>